<accession>A0A9Q5D1X3</accession>
<dbReference type="EMBL" id="RIAR02000001">
    <property type="protein sequence ID" value="NSL86204.1"/>
    <property type="molecule type" value="Genomic_DNA"/>
</dbReference>
<sequence length="127" mass="13898">MVKIHAKEDCGNAPKKIFVQDLLVAIVNNDETFISKHTTDDLRWNIAGGASVEGKDTVLTALRQHRSDTLAELTIHTIVTHGYHGVAEGLLKYKDGRQVAFCDVYQFKASANNAPVKAITTYAVGTE</sequence>
<dbReference type="SUPFAM" id="SSF54427">
    <property type="entry name" value="NTF2-like"/>
    <property type="match status" value="1"/>
</dbReference>
<gene>
    <name evidence="1" type="ORF">ECE50_005155</name>
</gene>
<dbReference type="Gene3D" id="3.10.450.50">
    <property type="match status" value="1"/>
</dbReference>
<reference evidence="1" key="1">
    <citation type="submission" date="2020-05" db="EMBL/GenBank/DDBJ databases">
        <title>Chitinophaga laudate sp. nov., isolated from a tropical peat swamp.</title>
        <authorList>
            <person name="Goh C.B.S."/>
            <person name="Lee M.S."/>
            <person name="Parimannan S."/>
            <person name="Pasbakhsh P."/>
            <person name="Yule C.M."/>
            <person name="Rajandas H."/>
            <person name="Loke S."/>
            <person name="Croft L."/>
            <person name="Tan J.B.L."/>
        </authorList>
    </citation>
    <scope>NUCLEOTIDE SEQUENCE</scope>
    <source>
        <strain evidence="1">Mgbs1</strain>
    </source>
</reference>
<proteinExistence type="predicted"/>
<evidence type="ECO:0000313" key="2">
    <source>
        <dbReference type="Proteomes" id="UP000281028"/>
    </source>
</evidence>
<protein>
    <recommendedName>
        <fullName evidence="3">Nuclear transport factor 2 family protein</fullName>
    </recommendedName>
</protein>
<keyword evidence="2" id="KW-1185">Reference proteome</keyword>
<evidence type="ECO:0000313" key="1">
    <source>
        <dbReference type="EMBL" id="NSL86204.1"/>
    </source>
</evidence>
<evidence type="ECO:0008006" key="3">
    <source>
        <dbReference type="Google" id="ProtNLM"/>
    </source>
</evidence>
<comment type="caution">
    <text evidence="1">The sequence shown here is derived from an EMBL/GenBank/DDBJ whole genome shotgun (WGS) entry which is preliminary data.</text>
</comment>
<organism evidence="1 2">
    <name type="scientific">Chitinophaga solisilvae</name>
    <dbReference type="NCBI Taxonomy" id="1233460"/>
    <lineage>
        <taxon>Bacteria</taxon>
        <taxon>Pseudomonadati</taxon>
        <taxon>Bacteroidota</taxon>
        <taxon>Chitinophagia</taxon>
        <taxon>Chitinophagales</taxon>
        <taxon>Chitinophagaceae</taxon>
        <taxon>Chitinophaga</taxon>
    </lineage>
</organism>
<name>A0A9Q5D1X3_9BACT</name>
<dbReference type="Proteomes" id="UP000281028">
    <property type="component" value="Unassembled WGS sequence"/>
</dbReference>
<dbReference type="InterPro" id="IPR032710">
    <property type="entry name" value="NTF2-like_dom_sf"/>
</dbReference>
<dbReference type="AlphaFoldDB" id="A0A9Q5D1X3"/>